<evidence type="ECO:0000259" key="6">
    <source>
        <dbReference type="PROSITE" id="PS50011"/>
    </source>
</evidence>
<protein>
    <recommendedName>
        <fullName evidence="1">non-specific serine/threonine protein kinase</fullName>
        <ecNumber evidence="1">2.7.11.1</ecNumber>
    </recommendedName>
</protein>
<dbReference type="AlphaFoldDB" id="A0A1A9V8G9"/>
<evidence type="ECO:0000313" key="8">
    <source>
        <dbReference type="Proteomes" id="UP000078200"/>
    </source>
</evidence>
<dbReference type="InterPro" id="IPR011009">
    <property type="entry name" value="Kinase-like_dom_sf"/>
</dbReference>
<dbReference type="FunFam" id="3.30.200.20:FF:000726">
    <property type="entry name" value="Uncharacterized protein, isoform A"/>
    <property type="match status" value="1"/>
</dbReference>
<dbReference type="GO" id="GO:0004674">
    <property type="term" value="F:protein serine/threonine kinase activity"/>
    <property type="evidence" value="ECO:0007669"/>
    <property type="project" value="UniProtKB-EC"/>
</dbReference>
<feature type="compositionally biased region" description="Polar residues" evidence="5">
    <location>
        <begin position="479"/>
        <end position="497"/>
    </location>
</feature>
<dbReference type="InterPro" id="IPR000719">
    <property type="entry name" value="Prot_kinase_dom"/>
</dbReference>
<accession>A0A1A9V8G9</accession>
<evidence type="ECO:0000256" key="3">
    <source>
        <dbReference type="ARBA" id="ARBA00022840"/>
    </source>
</evidence>
<proteinExistence type="predicted"/>
<dbReference type="STRING" id="7395.A0A1A9V8G9"/>
<evidence type="ECO:0000256" key="5">
    <source>
        <dbReference type="SAM" id="MobiDB-lite"/>
    </source>
</evidence>
<dbReference type="SMART" id="SM00220">
    <property type="entry name" value="S_TKc"/>
    <property type="match status" value="1"/>
</dbReference>
<dbReference type="SUPFAM" id="SSF56112">
    <property type="entry name" value="Protein kinase-like (PK-like)"/>
    <property type="match status" value="1"/>
</dbReference>
<feature type="compositionally biased region" description="Acidic residues" evidence="5">
    <location>
        <begin position="358"/>
        <end position="367"/>
    </location>
</feature>
<feature type="region of interest" description="Disordered" evidence="5">
    <location>
        <begin position="896"/>
        <end position="932"/>
    </location>
</feature>
<feature type="compositionally biased region" description="Polar residues" evidence="5">
    <location>
        <begin position="397"/>
        <end position="406"/>
    </location>
</feature>
<dbReference type="EnsemblMetazoa" id="GAUT029222-RA">
    <property type="protein sequence ID" value="GAUT029222-PA"/>
    <property type="gene ID" value="GAUT029222"/>
</dbReference>
<dbReference type="Proteomes" id="UP000078200">
    <property type="component" value="Unassembled WGS sequence"/>
</dbReference>
<feature type="compositionally biased region" description="Acidic residues" evidence="5">
    <location>
        <begin position="385"/>
        <end position="395"/>
    </location>
</feature>
<dbReference type="GO" id="GO:0005524">
    <property type="term" value="F:ATP binding"/>
    <property type="evidence" value="ECO:0007669"/>
    <property type="project" value="UniProtKB-UniRule"/>
</dbReference>
<feature type="compositionally biased region" description="Basic and acidic residues" evidence="5">
    <location>
        <begin position="337"/>
        <end position="347"/>
    </location>
</feature>
<feature type="region of interest" description="Disordered" evidence="5">
    <location>
        <begin position="67"/>
        <end position="91"/>
    </location>
</feature>
<evidence type="ECO:0000256" key="1">
    <source>
        <dbReference type="ARBA" id="ARBA00012513"/>
    </source>
</evidence>
<reference evidence="7" key="1">
    <citation type="submission" date="2020-05" db="UniProtKB">
        <authorList>
            <consortium name="EnsemblMetazoa"/>
        </authorList>
    </citation>
    <scope>IDENTIFICATION</scope>
    <source>
        <strain evidence="7">TTRI</strain>
    </source>
</reference>
<dbReference type="PROSITE" id="PS50011">
    <property type="entry name" value="PROTEIN_KINASE_DOM"/>
    <property type="match status" value="1"/>
</dbReference>
<dbReference type="InterPro" id="IPR050235">
    <property type="entry name" value="CK1_Ser-Thr_kinase"/>
</dbReference>
<feature type="region of interest" description="Disordered" evidence="5">
    <location>
        <begin position="1"/>
        <end position="46"/>
    </location>
</feature>
<dbReference type="Gene3D" id="3.30.200.20">
    <property type="entry name" value="Phosphorylase Kinase, domain 1"/>
    <property type="match status" value="1"/>
</dbReference>
<dbReference type="PROSITE" id="PS00107">
    <property type="entry name" value="PROTEIN_KINASE_ATP"/>
    <property type="match status" value="1"/>
</dbReference>
<feature type="region of interest" description="Disordered" evidence="5">
    <location>
        <begin position="824"/>
        <end position="843"/>
    </location>
</feature>
<dbReference type="Gene3D" id="1.10.510.10">
    <property type="entry name" value="Transferase(Phosphotransferase) domain 1"/>
    <property type="match status" value="2"/>
</dbReference>
<organism evidence="7 8">
    <name type="scientific">Glossina austeni</name>
    <name type="common">Savannah tsetse fly</name>
    <dbReference type="NCBI Taxonomy" id="7395"/>
    <lineage>
        <taxon>Eukaryota</taxon>
        <taxon>Metazoa</taxon>
        <taxon>Ecdysozoa</taxon>
        <taxon>Arthropoda</taxon>
        <taxon>Hexapoda</taxon>
        <taxon>Insecta</taxon>
        <taxon>Pterygota</taxon>
        <taxon>Neoptera</taxon>
        <taxon>Endopterygota</taxon>
        <taxon>Diptera</taxon>
        <taxon>Brachycera</taxon>
        <taxon>Muscomorpha</taxon>
        <taxon>Hippoboscoidea</taxon>
        <taxon>Glossinidae</taxon>
        <taxon>Glossina</taxon>
    </lineage>
</organism>
<keyword evidence="3 4" id="KW-0067">ATP-binding</keyword>
<dbReference type="InterPro" id="IPR008271">
    <property type="entry name" value="Ser/Thr_kinase_AS"/>
</dbReference>
<dbReference type="PANTHER" id="PTHR11909">
    <property type="entry name" value="CASEIN KINASE-RELATED"/>
    <property type="match status" value="1"/>
</dbReference>
<dbReference type="PROSITE" id="PS00108">
    <property type="entry name" value="PROTEIN_KINASE_ST"/>
    <property type="match status" value="1"/>
</dbReference>
<dbReference type="InterPro" id="IPR017441">
    <property type="entry name" value="Protein_kinase_ATP_BS"/>
</dbReference>
<feature type="region of interest" description="Disordered" evidence="5">
    <location>
        <begin position="479"/>
        <end position="498"/>
    </location>
</feature>
<keyword evidence="2 4" id="KW-0547">Nucleotide-binding</keyword>
<dbReference type="VEuPathDB" id="VectorBase:GAUT029222"/>
<feature type="region of interest" description="Disordered" evidence="5">
    <location>
        <begin position="337"/>
        <end position="413"/>
    </location>
</feature>
<dbReference type="EC" id="2.7.11.1" evidence="1"/>
<name>A0A1A9V8G9_GLOAU</name>
<evidence type="ECO:0000256" key="4">
    <source>
        <dbReference type="PROSITE-ProRule" id="PRU10141"/>
    </source>
</evidence>
<sequence>MGKRAPQAATTIDSHHLHPITPTATATRSIRKRKRTPPTEAKELESALVAPCPKTLRMNTSAHNYWQHYNDDEDSSSNDTPLPSVPLTPRNYTTKQANNSSILLNSSSLNNSLGGGGDYNCSSTESPKPVYTLRPSLVNGTILHDLTQKPWRLGRPIGKGNFGEIFLASDNISIPVINENAKYVVKIEPHSNGPLFVEIHCLINTAKKNNDIKEDCKGSVNMNKPSGIPDYIASGSHYFGSARYRFLVLPRFDRDLHSLIKNCRVHQKSVLTLAIQIVNVLEKLHDSGYCHNDVKAQNLMISKCKYLKQPKQEEEQTTINESKFSNDQHLKMKSSKYKEENFDEKQQTTDSGNSSEQEANEEEDEDFVLNRRASNNNKKVKKEYDNEEEDEDFDDGATTNSAQSISLDMYSTPINRNRTHRVTAKTTTATHKVEYSGSNPVRSCRRQKRNSIYDEMVTSHYLRPAKRISYSEFFSEDGSSVNSGSVERNPTHVNANSSDEDFEECLPLSLRPRIVSDRKSYGTNTSSYRRLTKRQEKLLSAKEKHNLIVKEKMERDIKYTKNGSASLAQYKRSESWIEFEEERIFLIDFGLASKYTDNGVHRPFIMDQRRAHDGTLEFTSRDAHMGAHSRRSDMECLGYNLLYWSQGYLPWKDAASNQQQEKVHRAKEYLMTDVRELLRQIYGKHIPSYLGEFLHLVSQLSYQERPDYGRYKRLFEKEFKQLGYSVADMCLSMQDIQRTCVRVKDKMEQKMDSFEIGGQQPAILNPVQNFNSGILTPYHERTATNRVSPKNLRSKSDKKTMKKKIFSWTEILSQDPDQIARERADREFDREEELSEEQQPALKRYHGKPTYAILKIIQRLRENGRAVDNFEPQMTPDNNSLMMETTVGHDYDIEQSAQKNDDEEGDGTDISDSISAKRAKQQEKNSISRKNSKKNLILKTSENAEAVLTASCQTLVKSRTRRKKAAQLPLRYSPSIEIKSTGKIKKRRRKAKSPCVVNYASISGELKGSTEKHSAETKRERRARRCLIKDSSVPDLSEDDSNSNFSTENRTILNAWKKISNEPVHLRNFKK</sequence>
<evidence type="ECO:0000256" key="2">
    <source>
        <dbReference type="ARBA" id="ARBA00022741"/>
    </source>
</evidence>
<evidence type="ECO:0000313" key="7">
    <source>
        <dbReference type="EnsemblMetazoa" id="GAUT029222-PA"/>
    </source>
</evidence>
<keyword evidence="8" id="KW-1185">Reference proteome</keyword>
<feature type="binding site" evidence="4">
    <location>
        <position position="186"/>
    </location>
    <ligand>
        <name>ATP</name>
        <dbReference type="ChEBI" id="CHEBI:30616"/>
    </ligand>
</feature>
<feature type="domain" description="Protein kinase" evidence="6">
    <location>
        <begin position="151"/>
        <end position="506"/>
    </location>
</feature>